<dbReference type="Proteomes" id="UP000006039">
    <property type="component" value="Unassembled WGS sequence"/>
</dbReference>
<evidence type="ECO:0000313" key="3">
    <source>
        <dbReference type="Proteomes" id="UP000006039"/>
    </source>
</evidence>
<name>J3PEJ1_GAET3</name>
<reference evidence="2" key="5">
    <citation type="submission" date="2018-04" db="UniProtKB">
        <authorList>
            <consortium name="EnsemblFungi"/>
        </authorList>
    </citation>
    <scope>IDENTIFICATION</scope>
    <source>
        <strain evidence="2">R3-111a-1</strain>
    </source>
</reference>
<reference evidence="2" key="4">
    <citation type="journal article" date="2015" name="G3 (Bethesda)">
        <title>Genome sequences of three phytopathogenic species of the Magnaporthaceae family of fungi.</title>
        <authorList>
            <person name="Okagaki L.H."/>
            <person name="Nunes C.C."/>
            <person name="Sailsbery J."/>
            <person name="Clay B."/>
            <person name="Brown D."/>
            <person name="John T."/>
            <person name="Oh Y."/>
            <person name="Young N."/>
            <person name="Fitzgerald M."/>
            <person name="Haas B.J."/>
            <person name="Zeng Q."/>
            <person name="Young S."/>
            <person name="Adiconis X."/>
            <person name="Fan L."/>
            <person name="Levin J.Z."/>
            <person name="Mitchell T.K."/>
            <person name="Okubara P.A."/>
            <person name="Farman M.L."/>
            <person name="Kohn L.M."/>
            <person name="Birren B."/>
            <person name="Ma L.-J."/>
            <person name="Dean R.A."/>
        </authorList>
    </citation>
    <scope>NUCLEOTIDE SEQUENCE</scope>
    <source>
        <strain evidence="2">R3-111a-1</strain>
    </source>
</reference>
<gene>
    <name evidence="2" type="primary">20352380</name>
    <name evidence="1" type="ORF">GGTG_11922</name>
</gene>
<evidence type="ECO:0000313" key="1">
    <source>
        <dbReference type="EMBL" id="EJT70899.1"/>
    </source>
</evidence>
<reference evidence="1" key="3">
    <citation type="submission" date="2010-09" db="EMBL/GenBank/DDBJ databases">
        <title>Annotation of Gaeumannomyces graminis var. tritici R3-111a-1.</title>
        <authorList>
            <consortium name="The Broad Institute Genome Sequencing Platform"/>
            <person name="Ma L.-J."/>
            <person name="Dead R."/>
            <person name="Young S.K."/>
            <person name="Zeng Q."/>
            <person name="Gargeya S."/>
            <person name="Fitzgerald M."/>
            <person name="Haas B."/>
            <person name="Abouelleil A."/>
            <person name="Alvarado L."/>
            <person name="Arachchi H.M."/>
            <person name="Berlin A."/>
            <person name="Brown A."/>
            <person name="Chapman S.B."/>
            <person name="Chen Z."/>
            <person name="Dunbar C."/>
            <person name="Freedman E."/>
            <person name="Gearin G."/>
            <person name="Gellesch M."/>
            <person name="Goldberg J."/>
            <person name="Griggs A."/>
            <person name="Gujja S."/>
            <person name="Heiman D."/>
            <person name="Howarth C."/>
            <person name="Larson L."/>
            <person name="Lui A."/>
            <person name="MacDonald P.J.P."/>
            <person name="Mehta T."/>
            <person name="Montmayeur A."/>
            <person name="Murphy C."/>
            <person name="Neiman D."/>
            <person name="Pearson M."/>
            <person name="Priest M."/>
            <person name="Roberts A."/>
            <person name="Saif S."/>
            <person name="Shea T."/>
            <person name="Shenoy N."/>
            <person name="Sisk P."/>
            <person name="Stolte C."/>
            <person name="Sykes S."/>
            <person name="Yandava C."/>
            <person name="Wortman J."/>
            <person name="Nusbaum C."/>
            <person name="Birren B."/>
        </authorList>
    </citation>
    <scope>NUCLEOTIDE SEQUENCE</scope>
    <source>
        <strain evidence="1">R3-111a-1</strain>
    </source>
</reference>
<proteinExistence type="predicted"/>
<accession>J3PEJ1</accession>
<dbReference type="HOGENOM" id="CLU_2109209_0_0_1"/>
<evidence type="ECO:0000313" key="2">
    <source>
        <dbReference type="EnsemblFungi" id="EJT70899"/>
    </source>
</evidence>
<reference evidence="3" key="1">
    <citation type="submission" date="2010-07" db="EMBL/GenBank/DDBJ databases">
        <title>The genome sequence of Gaeumannomyces graminis var. tritici strain R3-111a-1.</title>
        <authorList>
            <consortium name="The Broad Institute Genome Sequencing Platform"/>
            <person name="Ma L.-J."/>
            <person name="Dead R."/>
            <person name="Young S."/>
            <person name="Zeng Q."/>
            <person name="Koehrsen M."/>
            <person name="Alvarado L."/>
            <person name="Berlin A."/>
            <person name="Chapman S.B."/>
            <person name="Chen Z."/>
            <person name="Freedman E."/>
            <person name="Gellesch M."/>
            <person name="Goldberg J."/>
            <person name="Griggs A."/>
            <person name="Gujja S."/>
            <person name="Heilman E.R."/>
            <person name="Heiman D."/>
            <person name="Hepburn T."/>
            <person name="Howarth C."/>
            <person name="Jen D."/>
            <person name="Larson L."/>
            <person name="Mehta T."/>
            <person name="Neiman D."/>
            <person name="Pearson M."/>
            <person name="Roberts A."/>
            <person name="Saif S."/>
            <person name="Shea T."/>
            <person name="Shenoy N."/>
            <person name="Sisk P."/>
            <person name="Stolte C."/>
            <person name="Sykes S."/>
            <person name="Walk T."/>
            <person name="White J."/>
            <person name="Yandava C."/>
            <person name="Haas B."/>
            <person name="Nusbaum C."/>
            <person name="Birren B."/>
        </authorList>
    </citation>
    <scope>NUCLEOTIDE SEQUENCE [LARGE SCALE GENOMIC DNA]</scope>
    <source>
        <strain evidence="3">R3-111a-1</strain>
    </source>
</reference>
<keyword evidence="3" id="KW-1185">Reference proteome</keyword>
<sequence length="115" mass="12272">MPSGTSGTKGHVRIKATVCLERGVVWRASDRGHVMGVLKSKLGVGGSGEAEPGAAPAEAVLILFFRLYAACDSGCWRVPVVCRLAAQRSNNLSQDRIVLPRRIERRPGACIGCKN</sequence>
<protein>
    <submittedName>
        <fullName evidence="1 2">Uncharacterized protein</fullName>
    </submittedName>
</protein>
<dbReference type="AlphaFoldDB" id="J3PEJ1"/>
<dbReference type="GeneID" id="20352380"/>
<reference evidence="1" key="2">
    <citation type="submission" date="2010-07" db="EMBL/GenBank/DDBJ databases">
        <authorList>
            <consortium name="The Broad Institute Genome Sequencing Platform"/>
            <consortium name="Broad Institute Genome Sequencing Center for Infectious Disease"/>
            <person name="Ma L.-J."/>
            <person name="Dead R."/>
            <person name="Young S."/>
            <person name="Zeng Q."/>
            <person name="Koehrsen M."/>
            <person name="Alvarado L."/>
            <person name="Berlin A."/>
            <person name="Chapman S.B."/>
            <person name="Chen Z."/>
            <person name="Freedman E."/>
            <person name="Gellesch M."/>
            <person name="Goldberg J."/>
            <person name="Griggs A."/>
            <person name="Gujja S."/>
            <person name="Heilman E.R."/>
            <person name="Heiman D."/>
            <person name="Hepburn T."/>
            <person name="Howarth C."/>
            <person name="Jen D."/>
            <person name="Larson L."/>
            <person name="Mehta T."/>
            <person name="Neiman D."/>
            <person name="Pearson M."/>
            <person name="Roberts A."/>
            <person name="Saif S."/>
            <person name="Shea T."/>
            <person name="Shenoy N."/>
            <person name="Sisk P."/>
            <person name="Stolte C."/>
            <person name="Sykes S."/>
            <person name="Walk T."/>
            <person name="White J."/>
            <person name="Yandava C."/>
            <person name="Haas B."/>
            <person name="Nusbaum C."/>
            <person name="Birren B."/>
        </authorList>
    </citation>
    <scope>NUCLEOTIDE SEQUENCE</scope>
    <source>
        <strain evidence="1">R3-111a-1</strain>
    </source>
</reference>
<dbReference type="EMBL" id="GL385401">
    <property type="protein sequence ID" value="EJT70899.1"/>
    <property type="molecule type" value="Genomic_DNA"/>
</dbReference>
<organism evidence="1">
    <name type="scientific">Gaeumannomyces tritici (strain R3-111a-1)</name>
    <name type="common">Wheat and barley take-all root rot fungus</name>
    <name type="synonym">Gaeumannomyces graminis var. tritici</name>
    <dbReference type="NCBI Taxonomy" id="644352"/>
    <lineage>
        <taxon>Eukaryota</taxon>
        <taxon>Fungi</taxon>
        <taxon>Dikarya</taxon>
        <taxon>Ascomycota</taxon>
        <taxon>Pezizomycotina</taxon>
        <taxon>Sordariomycetes</taxon>
        <taxon>Sordariomycetidae</taxon>
        <taxon>Magnaporthales</taxon>
        <taxon>Magnaporthaceae</taxon>
        <taxon>Gaeumannomyces</taxon>
    </lineage>
</organism>
<dbReference type="EnsemblFungi" id="EJT70899">
    <property type="protein sequence ID" value="EJT70899"/>
    <property type="gene ID" value="GGTG_11922"/>
</dbReference>
<dbReference type="RefSeq" id="XP_009228077.1">
    <property type="nucleotide sequence ID" value="XM_009229813.1"/>
</dbReference>
<dbReference type="VEuPathDB" id="FungiDB:GGTG_11922"/>